<dbReference type="SMART" id="SM00220">
    <property type="entry name" value="S_TKc"/>
    <property type="match status" value="1"/>
</dbReference>
<dbReference type="EMBL" id="SPHZ02000009">
    <property type="protein sequence ID" value="KAF0899020.1"/>
    <property type="molecule type" value="Genomic_DNA"/>
</dbReference>
<evidence type="ECO:0000256" key="8">
    <source>
        <dbReference type="ARBA" id="ARBA00022840"/>
    </source>
</evidence>
<evidence type="ECO:0000313" key="16">
    <source>
        <dbReference type="Proteomes" id="UP000479710"/>
    </source>
</evidence>
<name>A0A6G1CFW4_9ORYZ</name>
<dbReference type="InterPro" id="IPR011009">
    <property type="entry name" value="Kinase-like_dom_sf"/>
</dbReference>
<evidence type="ECO:0000256" key="7">
    <source>
        <dbReference type="ARBA" id="ARBA00022777"/>
    </source>
</evidence>
<keyword evidence="5 13" id="KW-0732">Signal</keyword>
<evidence type="ECO:0000259" key="14">
    <source>
        <dbReference type="PROSITE" id="PS50011"/>
    </source>
</evidence>
<evidence type="ECO:0000256" key="10">
    <source>
        <dbReference type="ARBA" id="ARBA00023136"/>
    </source>
</evidence>
<keyword evidence="16" id="KW-1185">Reference proteome</keyword>
<dbReference type="PROSITE" id="PS00107">
    <property type="entry name" value="PROTEIN_KINASE_ATP"/>
    <property type="match status" value="1"/>
</dbReference>
<dbReference type="Pfam" id="PF13947">
    <property type="entry name" value="GUB_WAK_bind"/>
    <property type="match status" value="1"/>
</dbReference>
<dbReference type="Gene3D" id="3.30.200.20">
    <property type="entry name" value="Phosphorylase Kinase, domain 1"/>
    <property type="match status" value="1"/>
</dbReference>
<reference evidence="15 16" key="1">
    <citation type="submission" date="2019-11" db="EMBL/GenBank/DDBJ databases">
        <title>Whole genome sequence of Oryza granulata.</title>
        <authorList>
            <person name="Li W."/>
        </authorList>
    </citation>
    <scope>NUCLEOTIDE SEQUENCE [LARGE SCALE GENOMIC DNA]</scope>
    <source>
        <strain evidence="16">cv. Menghai</strain>
        <tissue evidence="15">Leaf</tissue>
    </source>
</reference>
<evidence type="ECO:0000256" key="2">
    <source>
        <dbReference type="ARBA" id="ARBA00022527"/>
    </source>
</evidence>
<dbReference type="SUPFAM" id="SSF56112">
    <property type="entry name" value="Protein kinase-like (PK-like)"/>
    <property type="match status" value="1"/>
</dbReference>
<keyword evidence="4" id="KW-0812">Transmembrane</keyword>
<dbReference type="GO" id="GO:0016020">
    <property type="term" value="C:membrane"/>
    <property type="evidence" value="ECO:0007669"/>
    <property type="project" value="UniProtKB-SubCell"/>
</dbReference>
<evidence type="ECO:0000256" key="3">
    <source>
        <dbReference type="ARBA" id="ARBA00022679"/>
    </source>
</evidence>
<feature type="domain" description="Protein kinase" evidence="14">
    <location>
        <begin position="183"/>
        <end position="467"/>
    </location>
</feature>
<feature type="binding site" evidence="12">
    <location>
        <position position="212"/>
    </location>
    <ligand>
        <name>ATP</name>
        <dbReference type="ChEBI" id="CHEBI:30616"/>
    </ligand>
</feature>
<evidence type="ECO:0000256" key="9">
    <source>
        <dbReference type="ARBA" id="ARBA00022989"/>
    </source>
</evidence>
<dbReference type="InterPro" id="IPR025287">
    <property type="entry name" value="WAK_GUB"/>
</dbReference>
<dbReference type="FunFam" id="3.30.200.20:FF:000178">
    <property type="entry name" value="serine/threonine-protein kinase PBS1-like"/>
    <property type="match status" value="1"/>
</dbReference>
<keyword evidence="7" id="KW-0418">Kinase</keyword>
<dbReference type="FunFam" id="1.10.510.10:FF:000590">
    <property type="entry name" value="PR5-like receptor kinase"/>
    <property type="match status" value="1"/>
</dbReference>
<dbReference type="GO" id="GO:0004674">
    <property type="term" value="F:protein serine/threonine kinase activity"/>
    <property type="evidence" value="ECO:0007669"/>
    <property type="project" value="UniProtKB-KW"/>
</dbReference>
<dbReference type="GO" id="GO:0030247">
    <property type="term" value="F:polysaccharide binding"/>
    <property type="evidence" value="ECO:0007669"/>
    <property type="project" value="InterPro"/>
</dbReference>
<sequence>MASSISTAISYTLQKALVISSLLGVVAADVGGGGQNQQQCAPSSCGHLGNISYPFRLQGDSRQCVATPRPWYDLSCSGGKATILINTRTYYVSSINYTDLSFLVIDATMQDDTNSSCPLPRSDHPPNTDWPPFVMGPLVVFTLLAHKYWKTRITIDAVEKFLRMQQMIGPISYAYTDIIAITSHFRDKLGQGGYGSVYKGVLLPGNVHIAVKMLTSSSSCNGEEFISEVSTIGRIHHVNVVRLVGFCSEEMRRALVYEYMPRGSLDKYIFSSEKSFPWDKLNEIALGISRGINYLHQGCEMQILHFDIKPHNILLDDNFIPKVADFGLAKLYPRDKSFVPVSAARGTVGYIAPEMISRSFGVISSKSDVYSFGMLLLEMAGGRRNADPNAANSSQAYYPSRVYRELTRRETCEISDIVDMHELEKKLCIVGLWCIQMRSCDRPTMSEVIEMLEGVTDELQVPPRPFFCDDEQFPGVESYNMPSELTAISEEHEDDDDDESICLFQSYQ</sequence>
<dbReference type="InterPro" id="IPR045874">
    <property type="entry name" value="LRK10/LRL21-25-like"/>
</dbReference>
<keyword evidence="8 12" id="KW-0067">ATP-binding</keyword>
<evidence type="ECO:0000256" key="6">
    <source>
        <dbReference type="ARBA" id="ARBA00022741"/>
    </source>
</evidence>
<dbReference type="InterPro" id="IPR017441">
    <property type="entry name" value="Protein_kinase_ATP_BS"/>
</dbReference>
<evidence type="ECO:0000256" key="13">
    <source>
        <dbReference type="SAM" id="SignalP"/>
    </source>
</evidence>
<proteinExistence type="predicted"/>
<accession>A0A6G1CFW4</accession>
<gene>
    <name evidence="15" type="ORF">E2562_012711</name>
</gene>
<feature type="signal peptide" evidence="13">
    <location>
        <begin position="1"/>
        <end position="28"/>
    </location>
</feature>
<dbReference type="InterPro" id="IPR000719">
    <property type="entry name" value="Prot_kinase_dom"/>
</dbReference>
<organism evidence="15 16">
    <name type="scientific">Oryza meyeriana var. granulata</name>
    <dbReference type="NCBI Taxonomy" id="110450"/>
    <lineage>
        <taxon>Eukaryota</taxon>
        <taxon>Viridiplantae</taxon>
        <taxon>Streptophyta</taxon>
        <taxon>Embryophyta</taxon>
        <taxon>Tracheophyta</taxon>
        <taxon>Spermatophyta</taxon>
        <taxon>Magnoliopsida</taxon>
        <taxon>Liliopsida</taxon>
        <taxon>Poales</taxon>
        <taxon>Poaceae</taxon>
        <taxon>BOP clade</taxon>
        <taxon>Oryzoideae</taxon>
        <taxon>Oryzeae</taxon>
        <taxon>Oryzinae</taxon>
        <taxon>Oryza</taxon>
        <taxon>Oryza meyeriana</taxon>
    </lineage>
</organism>
<keyword evidence="3" id="KW-0808">Transferase</keyword>
<feature type="chain" id="PRO_5026192943" description="Protein kinase domain-containing protein" evidence="13">
    <location>
        <begin position="29"/>
        <end position="508"/>
    </location>
</feature>
<evidence type="ECO:0000256" key="12">
    <source>
        <dbReference type="PROSITE-ProRule" id="PRU10141"/>
    </source>
</evidence>
<dbReference type="AlphaFoldDB" id="A0A6G1CFW4"/>
<evidence type="ECO:0000256" key="4">
    <source>
        <dbReference type="ARBA" id="ARBA00022692"/>
    </source>
</evidence>
<dbReference type="Gene3D" id="1.10.510.10">
    <property type="entry name" value="Transferase(Phosphotransferase) domain 1"/>
    <property type="match status" value="1"/>
</dbReference>
<dbReference type="PANTHER" id="PTHR27009">
    <property type="entry name" value="RUST RESISTANCE KINASE LR10-RELATED"/>
    <property type="match status" value="1"/>
</dbReference>
<comment type="caution">
    <text evidence="15">The sequence shown here is derived from an EMBL/GenBank/DDBJ whole genome shotgun (WGS) entry which is preliminary data.</text>
</comment>
<comment type="subcellular location">
    <subcellularLocation>
        <location evidence="1">Membrane</location>
        <topology evidence="1">Single-pass type I membrane protein</topology>
    </subcellularLocation>
</comment>
<dbReference type="Proteomes" id="UP000479710">
    <property type="component" value="Unassembled WGS sequence"/>
</dbReference>
<dbReference type="OrthoDB" id="784097at2759"/>
<dbReference type="GO" id="GO:0005524">
    <property type="term" value="F:ATP binding"/>
    <property type="evidence" value="ECO:0007669"/>
    <property type="project" value="UniProtKB-UniRule"/>
</dbReference>
<keyword evidence="9" id="KW-1133">Transmembrane helix</keyword>
<keyword evidence="2" id="KW-0723">Serine/threonine-protein kinase</keyword>
<protein>
    <recommendedName>
        <fullName evidence="14">Protein kinase domain-containing protein</fullName>
    </recommendedName>
</protein>
<dbReference type="PROSITE" id="PS50011">
    <property type="entry name" value="PROTEIN_KINASE_DOM"/>
    <property type="match status" value="1"/>
</dbReference>
<keyword evidence="10" id="KW-0472">Membrane</keyword>
<dbReference type="Pfam" id="PF00069">
    <property type="entry name" value="Pkinase"/>
    <property type="match status" value="1"/>
</dbReference>
<evidence type="ECO:0000256" key="5">
    <source>
        <dbReference type="ARBA" id="ARBA00022729"/>
    </source>
</evidence>
<evidence type="ECO:0000256" key="1">
    <source>
        <dbReference type="ARBA" id="ARBA00004479"/>
    </source>
</evidence>
<dbReference type="InterPro" id="IPR008271">
    <property type="entry name" value="Ser/Thr_kinase_AS"/>
</dbReference>
<evidence type="ECO:0000256" key="11">
    <source>
        <dbReference type="ARBA" id="ARBA00023180"/>
    </source>
</evidence>
<evidence type="ECO:0000313" key="15">
    <source>
        <dbReference type="EMBL" id="KAF0899020.1"/>
    </source>
</evidence>
<keyword evidence="6 12" id="KW-0547">Nucleotide-binding</keyword>
<keyword evidence="11" id="KW-0325">Glycoprotein</keyword>
<dbReference type="PROSITE" id="PS00108">
    <property type="entry name" value="PROTEIN_KINASE_ST"/>
    <property type="match status" value="1"/>
</dbReference>